<proteinExistence type="predicted"/>
<dbReference type="EMBL" id="NBSK02000003">
    <property type="protein sequence ID" value="KAJ0218223.1"/>
    <property type="molecule type" value="Genomic_DNA"/>
</dbReference>
<gene>
    <name evidence="1" type="ORF">LSAT_V11C300140940</name>
</gene>
<reference evidence="1 2" key="1">
    <citation type="journal article" date="2017" name="Nat. Commun.">
        <title>Genome assembly with in vitro proximity ligation data and whole-genome triplication in lettuce.</title>
        <authorList>
            <person name="Reyes-Chin-Wo S."/>
            <person name="Wang Z."/>
            <person name="Yang X."/>
            <person name="Kozik A."/>
            <person name="Arikit S."/>
            <person name="Song C."/>
            <person name="Xia L."/>
            <person name="Froenicke L."/>
            <person name="Lavelle D.O."/>
            <person name="Truco M.J."/>
            <person name="Xia R."/>
            <person name="Zhu S."/>
            <person name="Xu C."/>
            <person name="Xu H."/>
            <person name="Xu X."/>
            <person name="Cox K."/>
            <person name="Korf I."/>
            <person name="Meyers B.C."/>
            <person name="Michelmore R.W."/>
        </authorList>
    </citation>
    <scope>NUCLEOTIDE SEQUENCE [LARGE SCALE GENOMIC DNA]</scope>
    <source>
        <strain evidence="2">cv. Salinas</strain>
        <tissue evidence="1">Seedlings</tissue>
    </source>
</reference>
<dbReference type="AlphaFoldDB" id="A0A9R1W6S5"/>
<evidence type="ECO:0000313" key="1">
    <source>
        <dbReference type="EMBL" id="KAJ0218223.1"/>
    </source>
</evidence>
<organism evidence="1 2">
    <name type="scientific">Lactuca sativa</name>
    <name type="common">Garden lettuce</name>
    <dbReference type="NCBI Taxonomy" id="4236"/>
    <lineage>
        <taxon>Eukaryota</taxon>
        <taxon>Viridiplantae</taxon>
        <taxon>Streptophyta</taxon>
        <taxon>Embryophyta</taxon>
        <taxon>Tracheophyta</taxon>
        <taxon>Spermatophyta</taxon>
        <taxon>Magnoliopsida</taxon>
        <taxon>eudicotyledons</taxon>
        <taxon>Gunneridae</taxon>
        <taxon>Pentapetalae</taxon>
        <taxon>asterids</taxon>
        <taxon>campanulids</taxon>
        <taxon>Asterales</taxon>
        <taxon>Asteraceae</taxon>
        <taxon>Cichorioideae</taxon>
        <taxon>Cichorieae</taxon>
        <taxon>Lactucinae</taxon>
        <taxon>Lactuca</taxon>
    </lineage>
</organism>
<keyword evidence="2" id="KW-1185">Reference proteome</keyword>
<dbReference type="Proteomes" id="UP000235145">
    <property type="component" value="Unassembled WGS sequence"/>
</dbReference>
<protein>
    <submittedName>
        <fullName evidence="1">Uncharacterized protein</fullName>
    </submittedName>
</protein>
<sequence length="255" mass="28915">MKIIVNEQTICEVLQINFQQRYTWNRLRKLLSKWAMRECFLPPLRSCCHLIGGSFSCFHELHLRKTHLEQHGEKLGSKELGLMKQNRKGKFAFQGKYTLVKFGQFAEVSDASETESSSYHVEIEDDMITAFEHEEEPVPPVAIVAEEHVPMTNADADEDAENDDESDFERGLMDNVVEEEDDDDEDDYADDMAIGGELSGYDNDDLLFGLRQGQDVRLSTEDLDAFFENVNDVAETATETEGFGDILKATPPTST</sequence>
<evidence type="ECO:0000313" key="2">
    <source>
        <dbReference type="Proteomes" id="UP000235145"/>
    </source>
</evidence>
<name>A0A9R1W6S5_LACSA</name>
<accession>A0A9R1W6S5</accession>
<comment type="caution">
    <text evidence="1">The sequence shown here is derived from an EMBL/GenBank/DDBJ whole genome shotgun (WGS) entry which is preliminary data.</text>
</comment>